<sequence>MREVRACSATTALSGRGEISGTGLQHTGADAPCECPVVSVKQSIPGGDSTVTTELTQTGHSSLYLDHHYGHPGSLGKGPRRKTELDLPPLRFEGLVNLRSSRVQAECWVSHLYRSVKSSGEKMGAGAFDVCAGCDCRADAGRSRHGHSAPGRSRPYGP</sequence>
<dbReference type="EMBL" id="JAWDGP010000802">
    <property type="protein sequence ID" value="KAK3797132.1"/>
    <property type="molecule type" value="Genomic_DNA"/>
</dbReference>
<protein>
    <submittedName>
        <fullName evidence="1">Uncharacterized protein</fullName>
    </submittedName>
</protein>
<evidence type="ECO:0000313" key="2">
    <source>
        <dbReference type="Proteomes" id="UP001283361"/>
    </source>
</evidence>
<reference evidence="1" key="1">
    <citation type="journal article" date="2023" name="G3 (Bethesda)">
        <title>A reference genome for the long-term kleptoplast-retaining sea slug Elysia crispata morphotype clarki.</title>
        <authorList>
            <person name="Eastman K.E."/>
            <person name="Pendleton A.L."/>
            <person name="Shaikh M.A."/>
            <person name="Suttiyut T."/>
            <person name="Ogas R."/>
            <person name="Tomko P."/>
            <person name="Gavelis G."/>
            <person name="Widhalm J.R."/>
            <person name="Wisecaver J.H."/>
        </authorList>
    </citation>
    <scope>NUCLEOTIDE SEQUENCE</scope>
    <source>
        <strain evidence="1">ECLA1</strain>
    </source>
</reference>
<evidence type="ECO:0000313" key="1">
    <source>
        <dbReference type="EMBL" id="KAK3797132.1"/>
    </source>
</evidence>
<accession>A0AAE1E7S6</accession>
<dbReference type="Proteomes" id="UP001283361">
    <property type="component" value="Unassembled WGS sequence"/>
</dbReference>
<comment type="caution">
    <text evidence="1">The sequence shown here is derived from an EMBL/GenBank/DDBJ whole genome shotgun (WGS) entry which is preliminary data.</text>
</comment>
<name>A0AAE1E7S6_9GAST</name>
<organism evidence="1 2">
    <name type="scientific">Elysia crispata</name>
    <name type="common">lettuce slug</name>
    <dbReference type="NCBI Taxonomy" id="231223"/>
    <lineage>
        <taxon>Eukaryota</taxon>
        <taxon>Metazoa</taxon>
        <taxon>Spiralia</taxon>
        <taxon>Lophotrochozoa</taxon>
        <taxon>Mollusca</taxon>
        <taxon>Gastropoda</taxon>
        <taxon>Heterobranchia</taxon>
        <taxon>Euthyneura</taxon>
        <taxon>Panpulmonata</taxon>
        <taxon>Sacoglossa</taxon>
        <taxon>Placobranchoidea</taxon>
        <taxon>Plakobranchidae</taxon>
        <taxon>Elysia</taxon>
    </lineage>
</organism>
<proteinExistence type="predicted"/>
<keyword evidence="2" id="KW-1185">Reference proteome</keyword>
<gene>
    <name evidence="1" type="ORF">RRG08_060476</name>
</gene>
<dbReference type="AlphaFoldDB" id="A0AAE1E7S6"/>